<reference evidence="1" key="1">
    <citation type="submission" date="2022-09" db="EMBL/GenBank/DDBJ databases">
        <authorList>
            <person name="Duchaud E."/>
        </authorList>
    </citation>
    <scope>NUCLEOTIDE SEQUENCE</scope>
    <source>
        <strain evidence="1">TRV642</strain>
    </source>
</reference>
<dbReference type="AlphaFoldDB" id="A0A9W4X5D8"/>
<evidence type="ECO:0000313" key="1">
    <source>
        <dbReference type="EMBL" id="CAI2769130.1"/>
    </source>
</evidence>
<protein>
    <recommendedName>
        <fullName evidence="3">Recombinase zinc beta ribbon domain-containing protein</fullName>
    </recommendedName>
</protein>
<evidence type="ECO:0008006" key="3">
    <source>
        <dbReference type="Google" id="ProtNLM"/>
    </source>
</evidence>
<accession>A0A9W4X5D8</accession>
<dbReference type="KEGG" id="fcs:TRV642_4478"/>
<proteinExistence type="predicted"/>
<dbReference type="RefSeq" id="WP_263361579.1">
    <property type="nucleotide sequence ID" value="NZ_OX336425.1"/>
</dbReference>
<name>A0A9W4X5D8_9FLAO</name>
<gene>
    <name evidence="1" type="ORF">TRV642_4478</name>
</gene>
<dbReference type="EMBL" id="OX336425">
    <property type="protein sequence ID" value="CAI2769130.1"/>
    <property type="molecule type" value="Genomic_DNA"/>
</dbReference>
<evidence type="ECO:0000313" key="2">
    <source>
        <dbReference type="Proteomes" id="UP001152749"/>
    </source>
</evidence>
<dbReference type="Proteomes" id="UP001152749">
    <property type="component" value="Chromosome"/>
</dbReference>
<sequence length="272" mass="31713">MHNSVYCGLIPVKLDSGEEQLVKGLHEPLISEFLFNQVQSVINTKRKTIAKKYDLQSMFFLGGVLICPVCDRKLLGSFSAGRLKKYPYYHCRNRCKTRINAIFLNDCYQKKLQELMLSNNTIELFKNIMEDQNIKTQKASYLYAQKVLERKIKDEGLTLSQGRKLFIVGILKLDDYNELKKENHVNTKNLKKEVRDILIKLKAIDKKSRIEEKALVEIFQRFSEFEVPDKRHLVNLIPPTNVDYKTGDLSLVLNQPFLKILSKKDNLKTEKR</sequence>
<organism evidence="1 2">
    <name type="scientific">Flavobacterium collinsii</name>
    <dbReference type="NCBI Taxonomy" id="1114861"/>
    <lineage>
        <taxon>Bacteria</taxon>
        <taxon>Pseudomonadati</taxon>
        <taxon>Bacteroidota</taxon>
        <taxon>Flavobacteriia</taxon>
        <taxon>Flavobacteriales</taxon>
        <taxon>Flavobacteriaceae</taxon>
        <taxon>Flavobacterium</taxon>
    </lineage>
</organism>